<dbReference type="KEGG" id="rte:GSU10_10215"/>
<evidence type="ECO:0000313" key="3">
    <source>
        <dbReference type="EMBL" id="QHC55968.1"/>
    </source>
</evidence>
<dbReference type="EMBL" id="CP047186">
    <property type="protein sequence ID" value="QHC55968.1"/>
    <property type="molecule type" value="Genomic_DNA"/>
</dbReference>
<dbReference type="InterPro" id="IPR027383">
    <property type="entry name" value="Znf_put"/>
</dbReference>
<proteinExistence type="predicted"/>
<feature type="domain" description="Putative zinc-finger" evidence="1">
    <location>
        <begin position="6"/>
        <end position="40"/>
    </location>
</feature>
<reference evidence="3" key="2">
    <citation type="submission" date="2019-12" db="EMBL/GenBank/DDBJ databases">
        <title>Complete and Draft Genome Sequences of New Strains and Members of Some Known Species of the Genus Rathayibacter isolated from Plants.</title>
        <authorList>
            <person name="Tarlachkov S.V."/>
            <person name="Starodumova I.P."/>
            <person name="Dorofeeva L.V."/>
            <person name="Prisyazhnaya N.V."/>
            <person name="Leyn S.A."/>
            <person name="Zlamal J.E."/>
            <person name="Elane M.L."/>
            <person name="Osterman A.L."/>
            <person name="Nadler S.A."/>
            <person name="Subbotin S.A."/>
            <person name="Evtushenko L.I."/>
        </authorList>
    </citation>
    <scope>NUCLEOTIDE SEQUENCE</scope>
    <source>
        <strain evidence="3">VKM Ac-2761</strain>
    </source>
</reference>
<evidence type="ECO:0000313" key="4">
    <source>
        <dbReference type="Proteomes" id="UP000076717"/>
    </source>
</evidence>
<sequence length="87" mass="9489">MTDSGCTKAKAELEEYLHNELCKEDAADIREHMVGCVDCADEAKVGVVLTMAVQRACTETAPEDLRAQVLGMLRDEQASHTPTPARL</sequence>
<evidence type="ECO:0000313" key="2">
    <source>
        <dbReference type="EMBL" id="KZX20865.1"/>
    </source>
</evidence>
<dbReference type="Pfam" id="PF13490">
    <property type="entry name" value="zf-HC2"/>
    <property type="match status" value="1"/>
</dbReference>
<dbReference type="Proteomes" id="UP000465031">
    <property type="component" value="Chromosome"/>
</dbReference>
<organism evidence="2 4">
    <name type="scientific">Rathayibacter tanaceti</name>
    <dbReference type="NCBI Taxonomy" id="1671680"/>
    <lineage>
        <taxon>Bacteria</taxon>
        <taxon>Bacillati</taxon>
        <taxon>Actinomycetota</taxon>
        <taxon>Actinomycetes</taxon>
        <taxon>Micrococcales</taxon>
        <taxon>Microbacteriaceae</taxon>
        <taxon>Rathayibacter</taxon>
    </lineage>
</organism>
<dbReference type="OrthoDB" id="3267840at2"/>
<gene>
    <name evidence="2" type="ORF">ACH61_02012</name>
    <name evidence="3" type="ORF">GSU10_10215</name>
</gene>
<dbReference type="Proteomes" id="UP000076717">
    <property type="component" value="Unassembled WGS sequence"/>
</dbReference>
<accession>A0A166HMI1</accession>
<reference evidence="5" key="3">
    <citation type="submission" date="2019-12" db="EMBL/GenBank/DDBJ databases">
        <title>Complete and draft genome sequences of new strains and members of some known species of the genus Rathayibacter isolated from plants.</title>
        <authorList>
            <person name="Tarlachkov S.V."/>
            <person name="Starodumova I.P."/>
            <person name="Dorofeeva L.V."/>
            <person name="Prisyazhnaya N.V."/>
            <person name="Leyn S."/>
            <person name="Zlamal J."/>
            <person name="Elan M."/>
            <person name="Osterman A.L."/>
            <person name="Nadler S."/>
            <person name="Subbotin S.A."/>
            <person name="Evtushenko L.I."/>
        </authorList>
    </citation>
    <scope>NUCLEOTIDE SEQUENCE [LARGE SCALE GENOMIC DNA]</scope>
    <source>
        <strain evidence="5">VKM Ac-2761</strain>
    </source>
</reference>
<dbReference type="RefSeq" id="WP_068211511.1">
    <property type="nucleotide sequence ID" value="NZ_CP047186.1"/>
</dbReference>
<dbReference type="AlphaFoldDB" id="A0A166HMI1"/>
<protein>
    <submittedName>
        <fullName evidence="3">Alpha-ketoglutarate decarboxylase</fullName>
    </submittedName>
</protein>
<evidence type="ECO:0000313" key="5">
    <source>
        <dbReference type="Proteomes" id="UP000465031"/>
    </source>
</evidence>
<keyword evidence="4" id="KW-1185">Reference proteome</keyword>
<reference evidence="2 4" key="1">
    <citation type="submission" date="2015-08" db="EMBL/GenBank/DDBJ databases">
        <title>Draft Genome Sequence of Rathayibacter sp. Strain VKM Ac-2596 Isolated from Leaf Gall Induced by Plant-Parasitic Nematodes.</title>
        <authorList>
            <person name="Vasilenko O.V."/>
            <person name="Starodumova I.P."/>
            <person name="Tarlachkov S.V."/>
            <person name="Dorofeeva L.V."/>
            <person name="Evtushenko L.I."/>
        </authorList>
    </citation>
    <scope>NUCLEOTIDE SEQUENCE [LARGE SCALE GENOMIC DNA]</scope>
    <source>
        <strain evidence="2 4">VKM Ac-2596</strain>
    </source>
</reference>
<name>A0A166HMI1_9MICO</name>
<dbReference type="EMBL" id="LIIN01000067">
    <property type="protein sequence ID" value="KZX20865.1"/>
    <property type="molecule type" value="Genomic_DNA"/>
</dbReference>
<evidence type="ECO:0000259" key="1">
    <source>
        <dbReference type="Pfam" id="PF13490"/>
    </source>
</evidence>